<comment type="caution">
    <text evidence="8">The sequence shown here is derived from an EMBL/GenBank/DDBJ whole genome shotgun (WGS) entry which is preliminary data.</text>
</comment>
<dbReference type="InterPro" id="IPR002099">
    <property type="entry name" value="MutL/Mlh/PMS"/>
</dbReference>
<dbReference type="InterPro" id="IPR020667">
    <property type="entry name" value="DNA_mismatch_repair_MutL"/>
</dbReference>
<organism evidence="8 9">
    <name type="scientific">Candidatus Dojkabacteria bacterium</name>
    <dbReference type="NCBI Taxonomy" id="2099670"/>
    <lineage>
        <taxon>Bacteria</taxon>
        <taxon>Candidatus Dojkabacteria</taxon>
    </lineage>
</organism>
<dbReference type="PROSITE" id="PS00058">
    <property type="entry name" value="DNA_MISMATCH_REPAIR_1"/>
    <property type="match status" value="1"/>
</dbReference>
<dbReference type="InterPro" id="IPR014721">
    <property type="entry name" value="Ribsml_uS5_D2-typ_fold_subgr"/>
</dbReference>
<dbReference type="GO" id="GO:0140664">
    <property type="term" value="F:ATP-dependent DNA damage sensor activity"/>
    <property type="evidence" value="ECO:0007669"/>
    <property type="project" value="InterPro"/>
</dbReference>
<dbReference type="CDD" id="cd16926">
    <property type="entry name" value="HATPase_MutL-MLH-PMS-like"/>
    <property type="match status" value="1"/>
</dbReference>
<evidence type="ECO:0000313" key="8">
    <source>
        <dbReference type="EMBL" id="NLZ24243.1"/>
    </source>
</evidence>
<dbReference type="CDD" id="cd00782">
    <property type="entry name" value="MutL_Trans"/>
    <property type="match status" value="1"/>
</dbReference>
<dbReference type="SMART" id="SM00853">
    <property type="entry name" value="MutL_C"/>
    <property type="match status" value="1"/>
</dbReference>
<dbReference type="SMART" id="SM01340">
    <property type="entry name" value="DNA_mis_repair"/>
    <property type="match status" value="1"/>
</dbReference>
<comment type="function">
    <text evidence="4">This protein is involved in the repair of mismatches in DNA. It is required for dam-dependent methyl-directed DNA mismatch repair. May act as a 'molecular matchmaker', a protein that promotes the formation of a stable complex between two or more DNA-binding proteins in an ATP-dependent manner without itself being part of a final effector complex.</text>
</comment>
<evidence type="ECO:0000259" key="6">
    <source>
        <dbReference type="SMART" id="SM00853"/>
    </source>
</evidence>
<dbReference type="GO" id="GO:0005524">
    <property type="term" value="F:ATP binding"/>
    <property type="evidence" value="ECO:0007669"/>
    <property type="project" value="InterPro"/>
</dbReference>
<dbReference type="InterPro" id="IPR037198">
    <property type="entry name" value="MutL_C_sf"/>
</dbReference>
<feature type="domain" description="Histidine kinase/HSP90-like ATPase" evidence="5">
    <location>
        <begin position="21"/>
        <end position="155"/>
    </location>
</feature>
<dbReference type="Gene3D" id="3.30.1370.100">
    <property type="entry name" value="MutL, C-terminal domain, regulatory subdomain"/>
    <property type="match status" value="1"/>
</dbReference>
<feature type="domain" description="DNA mismatch repair protein S5" evidence="7">
    <location>
        <begin position="217"/>
        <end position="335"/>
    </location>
</feature>
<dbReference type="PANTHER" id="PTHR10073:SF12">
    <property type="entry name" value="DNA MISMATCH REPAIR PROTEIN MLH1"/>
    <property type="match status" value="1"/>
</dbReference>
<evidence type="ECO:0000256" key="2">
    <source>
        <dbReference type="ARBA" id="ARBA00022763"/>
    </source>
</evidence>
<dbReference type="SUPFAM" id="SSF54211">
    <property type="entry name" value="Ribosomal protein S5 domain 2-like"/>
    <property type="match status" value="1"/>
</dbReference>
<accession>A0A847VCJ6</accession>
<dbReference type="Pfam" id="PF08676">
    <property type="entry name" value="MutL_C"/>
    <property type="match status" value="1"/>
</dbReference>
<dbReference type="InterPro" id="IPR042121">
    <property type="entry name" value="MutL_C_regsub"/>
</dbReference>
<dbReference type="SMART" id="SM00387">
    <property type="entry name" value="HATPase_c"/>
    <property type="match status" value="1"/>
</dbReference>
<dbReference type="Gene3D" id="3.30.565.10">
    <property type="entry name" value="Histidine kinase-like ATPase, C-terminal domain"/>
    <property type="match status" value="1"/>
</dbReference>
<dbReference type="Gene3D" id="3.30.230.10">
    <property type="match status" value="1"/>
</dbReference>
<evidence type="ECO:0000259" key="5">
    <source>
        <dbReference type="SMART" id="SM00387"/>
    </source>
</evidence>
<keyword evidence="8" id="KW-0540">Nuclease</keyword>
<keyword evidence="8" id="KW-0378">Hydrolase</keyword>
<protein>
    <recommendedName>
        <fullName evidence="4">DNA mismatch repair protein MutL</fullName>
    </recommendedName>
</protein>
<sequence>MEKFNLNTLSQELVNKIAAGEVVERPASVVKELVDNSIDSGATKIEIKVANGGIDLVEVSDNGVGIPMEFLADIFKSHTTSKISTYEDLNSVLYMGFRGEALPSILSVSNISVISKHRGSDTGGKIEFKSFDNYSIKKAPRESGTVVTVKHIFENIPVRKKYLKTPQTEYRKILEILYPYFLIYPNISFKLTKDRRVVFNLASLPDSKPHTVLLERVEEVLKEEFVKRMTKVFYSGAGMKITGLVAHPSDHQKRSVNQYMFVNGRPIWDNGVARAVVQAYERYIPLGERIPFVVNIDIKPELVDVNIHPKKEEVRFLNPFRVYSAVEEAVKKAVITITSYKTEREFSPSEYKSRSLVNKDMDKKTYSSKDITFTPKVSSSVRDSLLFSKEVLSSGGYTQLENLETESSDSIRNIFQIFNKYIVIEFVNDTLWLVDQHAAAERITFEKLSNSKGMDKQKLLIPTEITLSEKELAVLKELKEFFAGISIDYSVKKGSIEIESVPVEFIESDLKKLFDDIFSLSDEVRDIAKNISKLKDNLFATMSCHTSIRSGQSLHRDEMISLYNELIDCKNPYSCPHGRPVVWRLKLSEIDSNFERTY</sequence>
<dbReference type="Pfam" id="PF13589">
    <property type="entry name" value="HATPase_c_3"/>
    <property type="match status" value="1"/>
</dbReference>
<dbReference type="GO" id="GO:0006298">
    <property type="term" value="P:mismatch repair"/>
    <property type="evidence" value="ECO:0007669"/>
    <property type="project" value="UniProtKB-UniRule"/>
</dbReference>
<proteinExistence type="inferred from homology"/>
<dbReference type="InterPro" id="IPR036890">
    <property type="entry name" value="HATPase_C_sf"/>
</dbReference>
<dbReference type="InterPro" id="IPR042120">
    <property type="entry name" value="MutL_C_dimsub"/>
</dbReference>
<dbReference type="Proteomes" id="UP000564033">
    <property type="component" value="Unassembled WGS sequence"/>
</dbReference>
<comment type="similarity">
    <text evidence="1 4">Belongs to the DNA mismatch repair MutL/HexB family.</text>
</comment>
<gene>
    <name evidence="4 8" type="primary">mutL</name>
    <name evidence="8" type="ORF">GX888_00630</name>
</gene>
<dbReference type="FunFam" id="3.30.565.10:FF:000003">
    <property type="entry name" value="DNA mismatch repair endonuclease MutL"/>
    <property type="match status" value="1"/>
</dbReference>
<dbReference type="InterPro" id="IPR038973">
    <property type="entry name" value="MutL/Mlh/Pms-like"/>
</dbReference>
<keyword evidence="2 4" id="KW-0227">DNA damage</keyword>
<dbReference type="EMBL" id="JAAZIL010000014">
    <property type="protein sequence ID" value="NLZ24243.1"/>
    <property type="molecule type" value="Genomic_DNA"/>
</dbReference>
<dbReference type="Gene3D" id="3.30.1540.20">
    <property type="entry name" value="MutL, C-terminal domain, dimerisation subdomain"/>
    <property type="match status" value="1"/>
</dbReference>
<name>A0A847VCJ6_9BACT</name>
<dbReference type="AlphaFoldDB" id="A0A847VCJ6"/>
<dbReference type="GO" id="GO:0030983">
    <property type="term" value="F:mismatched DNA binding"/>
    <property type="evidence" value="ECO:0007669"/>
    <property type="project" value="InterPro"/>
</dbReference>
<feature type="domain" description="MutL C-terminal dimerisation" evidence="6">
    <location>
        <begin position="413"/>
        <end position="554"/>
    </location>
</feature>
<dbReference type="HAMAP" id="MF_00149">
    <property type="entry name" value="DNA_mis_repair"/>
    <property type="match status" value="1"/>
</dbReference>
<evidence type="ECO:0000313" key="9">
    <source>
        <dbReference type="Proteomes" id="UP000564033"/>
    </source>
</evidence>
<dbReference type="InterPro" id="IPR014790">
    <property type="entry name" value="MutL_C"/>
</dbReference>
<dbReference type="GO" id="GO:0016887">
    <property type="term" value="F:ATP hydrolysis activity"/>
    <property type="evidence" value="ECO:0007669"/>
    <property type="project" value="InterPro"/>
</dbReference>
<dbReference type="SUPFAM" id="SSF118116">
    <property type="entry name" value="DNA mismatch repair protein MutL"/>
    <property type="match status" value="1"/>
</dbReference>
<dbReference type="GO" id="GO:0032300">
    <property type="term" value="C:mismatch repair complex"/>
    <property type="evidence" value="ECO:0007669"/>
    <property type="project" value="InterPro"/>
</dbReference>
<evidence type="ECO:0000259" key="7">
    <source>
        <dbReference type="SMART" id="SM01340"/>
    </source>
</evidence>
<dbReference type="InterPro" id="IPR020568">
    <property type="entry name" value="Ribosomal_Su5_D2-typ_SF"/>
</dbReference>
<keyword evidence="8" id="KW-0255">Endonuclease</keyword>
<dbReference type="InterPro" id="IPR003594">
    <property type="entry name" value="HATPase_dom"/>
</dbReference>
<evidence type="ECO:0000256" key="1">
    <source>
        <dbReference type="ARBA" id="ARBA00006082"/>
    </source>
</evidence>
<evidence type="ECO:0000256" key="4">
    <source>
        <dbReference type="HAMAP-Rule" id="MF_00149"/>
    </source>
</evidence>
<dbReference type="Pfam" id="PF01119">
    <property type="entry name" value="DNA_mis_repair"/>
    <property type="match status" value="1"/>
</dbReference>
<dbReference type="SUPFAM" id="SSF55874">
    <property type="entry name" value="ATPase domain of HSP90 chaperone/DNA topoisomerase II/histidine kinase"/>
    <property type="match status" value="1"/>
</dbReference>
<dbReference type="GO" id="GO:0004519">
    <property type="term" value="F:endonuclease activity"/>
    <property type="evidence" value="ECO:0007669"/>
    <property type="project" value="UniProtKB-KW"/>
</dbReference>
<dbReference type="PANTHER" id="PTHR10073">
    <property type="entry name" value="DNA MISMATCH REPAIR PROTEIN MLH, PMS, MUTL"/>
    <property type="match status" value="1"/>
</dbReference>
<dbReference type="NCBIfam" id="TIGR00585">
    <property type="entry name" value="mutl"/>
    <property type="match status" value="1"/>
</dbReference>
<keyword evidence="3 4" id="KW-0234">DNA repair</keyword>
<reference evidence="8 9" key="1">
    <citation type="journal article" date="2020" name="Biotechnol. Biofuels">
        <title>New insights from the biogas microbiome by comprehensive genome-resolved metagenomics of nearly 1600 species originating from multiple anaerobic digesters.</title>
        <authorList>
            <person name="Campanaro S."/>
            <person name="Treu L."/>
            <person name="Rodriguez-R L.M."/>
            <person name="Kovalovszki A."/>
            <person name="Ziels R.M."/>
            <person name="Maus I."/>
            <person name="Zhu X."/>
            <person name="Kougias P.G."/>
            <person name="Basile A."/>
            <person name="Luo G."/>
            <person name="Schluter A."/>
            <person name="Konstantinidis K.T."/>
            <person name="Angelidaki I."/>
        </authorList>
    </citation>
    <scope>NUCLEOTIDE SEQUENCE [LARGE SCALE GENOMIC DNA]</scope>
    <source>
        <strain evidence="8">AS19jrsBPTG_9</strain>
    </source>
</reference>
<evidence type="ECO:0000256" key="3">
    <source>
        <dbReference type="ARBA" id="ARBA00023204"/>
    </source>
</evidence>
<dbReference type="InterPro" id="IPR013507">
    <property type="entry name" value="DNA_mismatch_S5_2-like"/>
</dbReference>
<dbReference type="InterPro" id="IPR014762">
    <property type="entry name" value="DNA_mismatch_repair_CS"/>
</dbReference>